<dbReference type="InterPro" id="IPR000086">
    <property type="entry name" value="NUDIX_hydrolase_dom"/>
</dbReference>
<dbReference type="OrthoDB" id="954553at2"/>
<evidence type="ECO:0000313" key="4">
    <source>
        <dbReference type="EMBL" id="RAK56823.1"/>
    </source>
</evidence>
<dbReference type="InterPro" id="IPR015797">
    <property type="entry name" value="NUDIX_hydrolase-like_dom_sf"/>
</dbReference>
<dbReference type="RefSeq" id="WP_111513190.1">
    <property type="nucleotide sequence ID" value="NZ_QFYR01000001.1"/>
</dbReference>
<protein>
    <submittedName>
        <fullName evidence="4">NUDIX hydrolase</fullName>
    </submittedName>
</protein>
<evidence type="ECO:0000256" key="2">
    <source>
        <dbReference type="ARBA" id="ARBA00022801"/>
    </source>
</evidence>
<evidence type="ECO:0000313" key="5">
    <source>
        <dbReference type="Proteomes" id="UP000249725"/>
    </source>
</evidence>
<dbReference type="PROSITE" id="PS00893">
    <property type="entry name" value="NUDIX_BOX"/>
    <property type="match status" value="1"/>
</dbReference>
<accession>A0A328APA1</accession>
<proteinExistence type="predicted"/>
<dbReference type="Proteomes" id="UP000249725">
    <property type="component" value="Unassembled WGS sequence"/>
</dbReference>
<keyword evidence="5" id="KW-1185">Reference proteome</keyword>
<keyword evidence="2 4" id="KW-0378">Hydrolase</keyword>
<reference evidence="5" key="1">
    <citation type="submission" date="2018-05" db="EMBL/GenBank/DDBJ databases">
        <authorList>
            <person name="Li X."/>
        </authorList>
    </citation>
    <scope>NUCLEOTIDE SEQUENCE [LARGE SCALE GENOMIC DNA]</scope>
    <source>
        <strain evidence="5">YIM 73061</strain>
    </source>
</reference>
<organism evidence="4 5">
    <name type="scientific">Phenylobacterium deserti</name>
    <dbReference type="NCBI Taxonomy" id="1914756"/>
    <lineage>
        <taxon>Bacteria</taxon>
        <taxon>Pseudomonadati</taxon>
        <taxon>Pseudomonadota</taxon>
        <taxon>Alphaproteobacteria</taxon>
        <taxon>Caulobacterales</taxon>
        <taxon>Caulobacteraceae</taxon>
        <taxon>Phenylobacterium</taxon>
    </lineage>
</organism>
<dbReference type="GO" id="GO:0006167">
    <property type="term" value="P:AMP biosynthetic process"/>
    <property type="evidence" value="ECO:0007669"/>
    <property type="project" value="TreeGrafter"/>
</dbReference>
<evidence type="ECO:0000256" key="1">
    <source>
        <dbReference type="ARBA" id="ARBA00001946"/>
    </source>
</evidence>
<dbReference type="EMBL" id="QFYR01000001">
    <property type="protein sequence ID" value="RAK56823.1"/>
    <property type="molecule type" value="Genomic_DNA"/>
</dbReference>
<sequence length="157" mass="17070">MAPPVSAGILVWRRGTAGAEFLLAHPGGPFWRGKDEAAWSVPKGLVDEGEDPLAAALREFTEELGQTVSGEFVELSACRTPGGKIVRCWLVEGDLDVSRIVSNTVEVEWPRRSGRILRFPEVDQAAYFDAEAALVRIHKGQRPIIVEAIRRLAAPGG</sequence>
<comment type="cofactor">
    <cofactor evidence="1">
        <name>Mg(2+)</name>
        <dbReference type="ChEBI" id="CHEBI:18420"/>
    </cofactor>
</comment>
<feature type="domain" description="Nudix hydrolase" evidence="3">
    <location>
        <begin position="2"/>
        <end position="150"/>
    </location>
</feature>
<dbReference type="GO" id="GO:0006754">
    <property type="term" value="P:ATP biosynthetic process"/>
    <property type="evidence" value="ECO:0007669"/>
    <property type="project" value="TreeGrafter"/>
</dbReference>
<comment type="caution">
    <text evidence="4">The sequence shown here is derived from an EMBL/GenBank/DDBJ whole genome shotgun (WGS) entry which is preliminary data.</text>
</comment>
<dbReference type="PANTHER" id="PTHR21340">
    <property type="entry name" value="DIADENOSINE 5,5-P1,P4-TETRAPHOSPHATE PYROPHOSPHOHYDROLASE MUTT"/>
    <property type="match status" value="1"/>
</dbReference>
<dbReference type="CDD" id="cd04662">
    <property type="entry name" value="NUDIX_Hydrolase"/>
    <property type="match status" value="1"/>
</dbReference>
<dbReference type="Gene3D" id="3.90.79.10">
    <property type="entry name" value="Nucleoside Triphosphate Pyrophosphohydrolase"/>
    <property type="match status" value="1"/>
</dbReference>
<dbReference type="AlphaFoldDB" id="A0A328APA1"/>
<dbReference type="PANTHER" id="PTHR21340:SF7">
    <property type="entry name" value="NUDIX HYDROLASE DOMAIN-CONTAINING PROTEIN"/>
    <property type="match status" value="1"/>
</dbReference>
<gene>
    <name evidence="4" type="ORF">DJ018_02280</name>
</gene>
<dbReference type="PROSITE" id="PS51462">
    <property type="entry name" value="NUDIX"/>
    <property type="match status" value="1"/>
</dbReference>
<dbReference type="SUPFAM" id="SSF55811">
    <property type="entry name" value="Nudix"/>
    <property type="match status" value="1"/>
</dbReference>
<name>A0A328APA1_9CAUL</name>
<dbReference type="InterPro" id="IPR051325">
    <property type="entry name" value="Nudix_hydrolase_domain"/>
</dbReference>
<dbReference type="InterPro" id="IPR020084">
    <property type="entry name" value="NUDIX_hydrolase_CS"/>
</dbReference>
<dbReference type="Pfam" id="PF00293">
    <property type="entry name" value="NUDIX"/>
    <property type="match status" value="1"/>
</dbReference>
<evidence type="ECO:0000259" key="3">
    <source>
        <dbReference type="PROSITE" id="PS51462"/>
    </source>
</evidence>
<dbReference type="GO" id="GO:0004081">
    <property type="term" value="F:bis(5'-nucleosyl)-tetraphosphatase (asymmetrical) activity"/>
    <property type="evidence" value="ECO:0007669"/>
    <property type="project" value="TreeGrafter"/>
</dbReference>